<dbReference type="Proteomes" id="UP001174934">
    <property type="component" value="Unassembled WGS sequence"/>
</dbReference>
<dbReference type="Pfam" id="PF00023">
    <property type="entry name" value="Ank"/>
    <property type="match status" value="1"/>
</dbReference>
<dbReference type="PROSITE" id="PS50297">
    <property type="entry name" value="ANK_REP_REGION"/>
    <property type="match status" value="1"/>
</dbReference>
<keyword evidence="1" id="KW-0677">Repeat</keyword>
<dbReference type="InterPro" id="IPR036770">
    <property type="entry name" value="Ankyrin_rpt-contain_sf"/>
</dbReference>
<evidence type="ECO:0000313" key="5">
    <source>
        <dbReference type="EMBL" id="KAK0629601.1"/>
    </source>
</evidence>
<evidence type="ECO:0000256" key="2">
    <source>
        <dbReference type="ARBA" id="ARBA00023043"/>
    </source>
</evidence>
<evidence type="ECO:0000313" key="6">
    <source>
        <dbReference type="Proteomes" id="UP001174934"/>
    </source>
</evidence>
<keyword evidence="6" id="KW-1185">Reference proteome</keyword>
<reference evidence="5" key="1">
    <citation type="submission" date="2023-06" db="EMBL/GenBank/DDBJ databases">
        <title>Genome-scale phylogeny and comparative genomics of the fungal order Sordariales.</title>
        <authorList>
            <consortium name="Lawrence Berkeley National Laboratory"/>
            <person name="Hensen N."/>
            <person name="Bonometti L."/>
            <person name="Westerberg I."/>
            <person name="Brannstrom I.O."/>
            <person name="Guillou S."/>
            <person name="Cros-Aarteil S."/>
            <person name="Calhoun S."/>
            <person name="Haridas S."/>
            <person name="Kuo A."/>
            <person name="Mondo S."/>
            <person name="Pangilinan J."/>
            <person name="Riley R."/>
            <person name="LaButti K."/>
            <person name="Andreopoulos B."/>
            <person name="Lipzen A."/>
            <person name="Chen C."/>
            <person name="Yanf M."/>
            <person name="Daum C."/>
            <person name="Ng V."/>
            <person name="Clum A."/>
            <person name="Steindorff A."/>
            <person name="Ohm R."/>
            <person name="Martin F."/>
            <person name="Silar P."/>
            <person name="Natvig D."/>
            <person name="Lalanne C."/>
            <person name="Gautier V."/>
            <person name="Ament-velasquez S.L."/>
            <person name="Kruys A."/>
            <person name="Hutchinson M.I."/>
            <person name="Powell A.J."/>
            <person name="Barry K."/>
            <person name="Miller A.N."/>
            <person name="Grigoriev I.V."/>
            <person name="Debuchy R."/>
            <person name="Gladieux P."/>
            <person name="Thoren M.H."/>
            <person name="Johannesson H."/>
        </authorList>
    </citation>
    <scope>NUCLEOTIDE SEQUENCE</scope>
    <source>
        <strain evidence="5">SMH3391-2</strain>
    </source>
</reference>
<name>A0AA40C8M7_9PEZI</name>
<dbReference type="InterPro" id="IPR002110">
    <property type="entry name" value="Ankyrin_rpt"/>
</dbReference>
<dbReference type="PANTHER" id="PTHR24189">
    <property type="entry name" value="MYOTROPHIN"/>
    <property type="match status" value="1"/>
</dbReference>
<gene>
    <name evidence="5" type="ORF">B0T17DRAFT_525932</name>
</gene>
<dbReference type="SUPFAM" id="SSF48403">
    <property type="entry name" value="Ankyrin repeat"/>
    <property type="match status" value="2"/>
</dbReference>
<evidence type="ECO:0000256" key="3">
    <source>
        <dbReference type="PROSITE-ProRule" id="PRU00023"/>
    </source>
</evidence>
<keyword evidence="2 3" id="KW-0040">ANK repeat</keyword>
<dbReference type="EMBL" id="JAULSR010000002">
    <property type="protein sequence ID" value="KAK0629601.1"/>
    <property type="molecule type" value="Genomic_DNA"/>
</dbReference>
<dbReference type="PROSITE" id="PS50088">
    <property type="entry name" value="ANK_REPEAT"/>
    <property type="match status" value="1"/>
</dbReference>
<dbReference type="Gene3D" id="1.25.40.20">
    <property type="entry name" value="Ankyrin repeat-containing domain"/>
    <property type="match status" value="6"/>
</dbReference>
<accession>A0AA40C8M7</accession>
<feature type="repeat" description="ANK" evidence="3">
    <location>
        <begin position="951"/>
        <end position="983"/>
    </location>
</feature>
<evidence type="ECO:0000256" key="4">
    <source>
        <dbReference type="SAM" id="Coils"/>
    </source>
</evidence>
<protein>
    <submittedName>
        <fullName evidence="5">Uncharacterized protein</fullName>
    </submittedName>
</protein>
<dbReference type="InterPro" id="IPR050745">
    <property type="entry name" value="Multifunctional_regulatory"/>
</dbReference>
<organism evidence="5 6">
    <name type="scientific">Bombardia bombarda</name>
    <dbReference type="NCBI Taxonomy" id="252184"/>
    <lineage>
        <taxon>Eukaryota</taxon>
        <taxon>Fungi</taxon>
        <taxon>Dikarya</taxon>
        <taxon>Ascomycota</taxon>
        <taxon>Pezizomycotina</taxon>
        <taxon>Sordariomycetes</taxon>
        <taxon>Sordariomycetidae</taxon>
        <taxon>Sordariales</taxon>
        <taxon>Lasiosphaeriaceae</taxon>
        <taxon>Bombardia</taxon>
    </lineage>
</organism>
<sequence>MVYERHETASVDHKEGAALGIAVMMGSAPMVKLLLTGKPSPETLGHIFPRAHSLPPVERYHITEGFLAAGLPAPSISAALEKSIEEKPPHRDENLIGLLLRHNANVNFNGGGAVLSAIKHKDLRLLATLLSSKPTTYTLAAGMEMAMKVEDKRARFEIVRLLIDSGAGREGTEVSAALIQLLSIKPVDMQLASLLLERGRADANFDDGGPFNLAVLDPNDALLELVLHHGKPSNNTLYRGLYTLAELPTNPAKVAKFDAILRRTKKEQTTMDTLLFNEVQTALTCKGADYVAVIRLLLSAGASVNTPTAGTLSSAVRAVDAVITDLLLSAEPKPEFESLRTALHRSVNIGDSENRLSFTQKLIKAGLPNTETNLALIYTIKTHAEDRPLIGLLAAHADSSSGEALFLAITCEHSDVVDLVLAKTPRRYAAFILQEAFKAATKVGNKEKRVAICKTLLKKGVSGHIVSDALVTASSDRDLALAAVLMDHGAAAEHREGQAILEACAAGASDVLEVLLTSKVVISRQLLEKGFQAATQVGNLNKRAAVFRLLLESGITGEAVDAQLVSAAKFGDDGEGLVRLLLQYGASVDYSAGDAIWNATRSAIMGSLKLMLGVEKVGERQAMPSRSTLLRALKASRKLSRDPRYQVIDWLFQAGLPACEEIHIALHRAIKDEPDIRLVRLLLKNGASPLANGCETLIDAVQFLLTDVLAVLLEAEIPQKDISWAFQQAFTPETTLSWLSDQGFQVAEMLLAKGADGESLSVALSMAIDFYGSDRDGIARQFAGLLLQFNADVSYKDGLVMQKATQKADSELIQLVLAQKPDSRAVSMAFPYIFASDLSEEETLVLMTLFTEYHNGEERLDPLFSHPTSEPVIFRALAQFPRSAKILQTLLDDGYYHDQLTMLQVTEDVDEDEQVSLLFWALYQPQKRISSTVIELLINRGANVNFETRLSKITPIMLAIKQRRPDLVKALILAGAEVDVIDATGNTPMTMATAIGSELGTSMMANILIAEPSKNDGSLHNVARQLNLRAVEMLIDYGHEVDFPSPLHSGRTTLGELCLNAAHAGPLSAAQEKQMEKVMTLLVNSGTDLTIQSDGKSVLLLALTSADPLPTTRALLKVGMWRHVNQPYNHYKDGTYTYSASQFAARLLPKSDTRSQLLELLKANRVVDVYYAEDGPQPKGAVNLPEELLRADRERRAWNERIAKEQEEHKIALARTKEMAQTQNQILLSRAELEDARDRRKHDNEMKAIQDRQAAEDRAYSAEYHRRNVEREATLRHERQLLEAGLSRTRLIAEAELELTEKKQQKMIAWDESMSKQRLASEIQMSQVRVRERQEISKLEEKSEARTTKRIQEHKRLVDSQNHLATQLGHAGVDQRRQIGYITGELD</sequence>
<comment type="caution">
    <text evidence="5">The sequence shown here is derived from an EMBL/GenBank/DDBJ whole genome shotgun (WGS) entry which is preliminary data.</text>
</comment>
<dbReference type="SMART" id="SM00248">
    <property type="entry name" value="ANK"/>
    <property type="match status" value="11"/>
</dbReference>
<evidence type="ECO:0000256" key="1">
    <source>
        <dbReference type="ARBA" id="ARBA00022737"/>
    </source>
</evidence>
<proteinExistence type="predicted"/>
<keyword evidence="4" id="KW-0175">Coiled coil</keyword>
<dbReference type="PANTHER" id="PTHR24189:SF50">
    <property type="entry name" value="ANKYRIN REPEAT AND SOCS BOX PROTEIN 2"/>
    <property type="match status" value="1"/>
</dbReference>
<feature type="coiled-coil region" evidence="4">
    <location>
        <begin position="1188"/>
        <end position="1239"/>
    </location>
</feature>